<sequence length="171" mass="20121">MNRSKRIFYFAIILYCLTLTGCSEARMNNNLEIVNSTILDTLDTFHDNELYLFKYLLIQVVEEEQPEKIEGMIELYLLNNNKTLPYILSLNNSNTIPAEDSTTLIELYEKLHKYINTLDFMLKNNTIKNDAKELEELIILTEKSRNKKILSEENMKKTKLLLTTLNKYVKK</sequence>
<accession>A0ABS4RDF7</accession>
<dbReference type="RefSeq" id="WP_066395688.1">
    <property type="nucleotide sequence ID" value="NZ_JAGIKZ010000005.1"/>
</dbReference>
<dbReference type="Proteomes" id="UP001519293">
    <property type="component" value="Unassembled WGS sequence"/>
</dbReference>
<organism evidence="1 2">
    <name type="scientific">Cytobacillus eiseniae</name>
    <dbReference type="NCBI Taxonomy" id="762947"/>
    <lineage>
        <taxon>Bacteria</taxon>
        <taxon>Bacillati</taxon>
        <taxon>Bacillota</taxon>
        <taxon>Bacilli</taxon>
        <taxon>Bacillales</taxon>
        <taxon>Bacillaceae</taxon>
        <taxon>Cytobacillus</taxon>
    </lineage>
</organism>
<protein>
    <recommendedName>
        <fullName evidence="3">Lipoprotein</fullName>
    </recommendedName>
</protein>
<reference evidence="1 2" key="1">
    <citation type="submission" date="2021-03" db="EMBL/GenBank/DDBJ databases">
        <title>Genomic Encyclopedia of Type Strains, Phase IV (KMG-IV): sequencing the most valuable type-strain genomes for metagenomic binning, comparative biology and taxonomic classification.</title>
        <authorList>
            <person name="Goeker M."/>
        </authorList>
    </citation>
    <scope>NUCLEOTIDE SEQUENCE [LARGE SCALE GENOMIC DNA]</scope>
    <source>
        <strain evidence="1 2">DSM 26675</strain>
    </source>
</reference>
<evidence type="ECO:0000313" key="1">
    <source>
        <dbReference type="EMBL" id="MBP2240758.1"/>
    </source>
</evidence>
<comment type="caution">
    <text evidence="1">The sequence shown here is derived from an EMBL/GenBank/DDBJ whole genome shotgun (WGS) entry which is preliminary data.</text>
</comment>
<evidence type="ECO:0000313" key="2">
    <source>
        <dbReference type="Proteomes" id="UP001519293"/>
    </source>
</evidence>
<dbReference type="PROSITE" id="PS51257">
    <property type="entry name" value="PROKAR_LIPOPROTEIN"/>
    <property type="match status" value="1"/>
</dbReference>
<gene>
    <name evidence="1" type="ORF">J2Z40_001317</name>
</gene>
<dbReference type="EMBL" id="JAGIKZ010000005">
    <property type="protein sequence ID" value="MBP2240758.1"/>
    <property type="molecule type" value="Genomic_DNA"/>
</dbReference>
<keyword evidence="2" id="KW-1185">Reference proteome</keyword>
<proteinExistence type="predicted"/>
<evidence type="ECO:0008006" key="3">
    <source>
        <dbReference type="Google" id="ProtNLM"/>
    </source>
</evidence>
<name>A0ABS4RDF7_9BACI</name>